<dbReference type="RefSeq" id="XP_033536067.1">
    <property type="nucleotide sequence ID" value="XM_033674870.1"/>
</dbReference>
<evidence type="ECO:0000313" key="4">
    <source>
        <dbReference type="EMBL" id="KAF1814436.1"/>
    </source>
</evidence>
<keyword evidence="5" id="KW-1185">Reference proteome</keyword>
<dbReference type="Gene3D" id="3.90.79.10">
    <property type="entry name" value="Nucleoside Triphosphate Pyrophosphohydrolase"/>
    <property type="match status" value="1"/>
</dbReference>
<feature type="region of interest" description="Disordered" evidence="1">
    <location>
        <begin position="43"/>
        <end position="71"/>
    </location>
</feature>
<dbReference type="InterPro" id="IPR045121">
    <property type="entry name" value="CoAse"/>
</dbReference>
<feature type="domain" description="Nudix hydrolase" evidence="3">
    <location>
        <begin position="72"/>
        <end position="229"/>
    </location>
</feature>
<dbReference type="PANTHER" id="PTHR12992">
    <property type="entry name" value="NUDIX HYDROLASE"/>
    <property type="match status" value="1"/>
</dbReference>
<reference evidence="6" key="3">
    <citation type="submission" date="2025-04" db="UniProtKB">
        <authorList>
            <consortium name="RefSeq"/>
        </authorList>
    </citation>
    <scope>IDENTIFICATION</scope>
    <source>
        <strain evidence="6">CBS 781.70</strain>
    </source>
</reference>
<dbReference type="AlphaFoldDB" id="A0A6G1G928"/>
<dbReference type="InterPro" id="IPR015797">
    <property type="entry name" value="NUDIX_hydrolase-like_dom_sf"/>
</dbReference>
<reference evidence="4 6" key="1">
    <citation type="submission" date="2020-01" db="EMBL/GenBank/DDBJ databases">
        <authorList>
            <consortium name="DOE Joint Genome Institute"/>
            <person name="Haridas S."/>
            <person name="Albert R."/>
            <person name="Binder M."/>
            <person name="Bloem J."/>
            <person name="Labutti K."/>
            <person name="Salamov A."/>
            <person name="Andreopoulos B."/>
            <person name="Baker S.E."/>
            <person name="Barry K."/>
            <person name="Bills G."/>
            <person name="Bluhm B.H."/>
            <person name="Cannon C."/>
            <person name="Castanera R."/>
            <person name="Culley D.E."/>
            <person name="Daum C."/>
            <person name="Ezra D."/>
            <person name="Gonzalez J.B."/>
            <person name="Henrissat B."/>
            <person name="Kuo A."/>
            <person name="Liang C."/>
            <person name="Lipzen A."/>
            <person name="Lutzoni F."/>
            <person name="Magnuson J."/>
            <person name="Mondo S."/>
            <person name="Nolan M."/>
            <person name="Ohm R."/>
            <person name="Pangilinan J."/>
            <person name="Park H.-J."/>
            <person name="Ramirez L."/>
            <person name="Alfaro M."/>
            <person name="Sun H."/>
            <person name="Tritt A."/>
            <person name="Yoshinaga Y."/>
            <person name="Zwiers L.-H."/>
            <person name="Turgeon B.G."/>
            <person name="Goodwin S.B."/>
            <person name="Spatafora J.W."/>
            <person name="Crous P.W."/>
            <person name="Grigoriev I.V."/>
        </authorList>
    </citation>
    <scope>NUCLEOTIDE SEQUENCE</scope>
    <source>
        <strain evidence="4 6">CBS 781.70</strain>
    </source>
</reference>
<dbReference type="PANTHER" id="PTHR12992:SF44">
    <property type="entry name" value="NUDIX HYDROLASE DOMAIN-CONTAINING PROTEIN"/>
    <property type="match status" value="1"/>
</dbReference>
<feature type="transmembrane region" description="Helical" evidence="2">
    <location>
        <begin position="435"/>
        <end position="455"/>
    </location>
</feature>
<dbReference type="Proteomes" id="UP000504638">
    <property type="component" value="Unplaced"/>
</dbReference>
<gene>
    <name evidence="4 6" type="ORF">P152DRAFT_271410</name>
</gene>
<evidence type="ECO:0000313" key="5">
    <source>
        <dbReference type="Proteomes" id="UP000504638"/>
    </source>
</evidence>
<dbReference type="EMBL" id="ML975153">
    <property type="protein sequence ID" value="KAF1814436.1"/>
    <property type="molecule type" value="Genomic_DNA"/>
</dbReference>
<proteinExistence type="predicted"/>
<accession>A0A6G1G928</accession>
<dbReference type="Pfam" id="PF00293">
    <property type="entry name" value="NUDIX"/>
    <property type="match status" value="1"/>
</dbReference>
<keyword evidence="2" id="KW-0812">Transmembrane</keyword>
<evidence type="ECO:0000256" key="2">
    <source>
        <dbReference type="SAM" id="Phobius"/>
    </source>
</evidence>
<feature type="compositionally biased region" description="Low complexity" evidence="1">
    <location>
        <begin position="52"/>
        <end position="61"/>
    </location>
</feature>
<dbReference type="OrthoDB" id="77989at2759"/>
<organism evidence="4">
    <name type="scientific">Eremomyces bilateralis CBS 781.70</name>
    <dbReference type="NCBI Taxonomy" id="1392243"/>
    <lineage>
        <taxon>Eukaryota</taxon>
        <taxon>Fungi</taxon>
        <taxon>Dikarya</taxon>
        <taxon>Ascomycota</taxon>
        <taxon>Pezizomycotina</taxon>
        <taxon>Dothideomycetes</taxon>
        <taxon>Dothideomycetes incertae sedis</taxon>
        <taxon>Eremomycetales</taxon>
        <taxon>Eremomycetaceae</taxon>
        <taxon>Eremomyces</taxon>
    </lineage>
</organism>
<evidence type="ECO:0000256" key="1">
    <source>
        <dbReference type="SAM" id="MobiDB-lite"/>
    </source>
</evidence>
<dbReference type="GO" id="GO:0010945">
    <property type="term" value="F:coenzyme A diphosphatase activity"/>
    <property type="evidence" value="ECO:0007669"/>
    <property type="project" value="InterPro"/>
</dbReference>
<keyword evidence="2" id="KW-1133">Transmembrane helix</keyword>
<reference evidence="6" key="2">
    <citation type="submission" date="2020-04" db="EMBL/GenBank/DDBJ databases">
        <authorList>
            <consortium name="NCBI Genome Project"/>
        </authorList>
    </citation>
    <scope>NUCLEOTIDE SEQUENCE</scope>
    <source>
        <strain evidence="6">CBS 781.70</strain>
    </source>
</reference>
<evidence type="ECO:0000313" key="6">
    <source>
        <dbReference type="RefSeq" id="XP_033536067.1"/>
    </source>
</evidence>
<protein>
    <recommendedName>
        <fullName evidence="3">Nudix hydrolase domain-containing protein</fullName>
    </recommendedName>
</protein>
<dbReference type="GeneID" id="54415440"/>
<dbReference type="CDD" id="cd03426">
    <property type="entry name" value="NUDIX_CoAse_Nudt7"/>
    <property type="match status" value="1"/>
</dbReference>
<sequence>MTIPIPRLLSLLLDLHSQPHEHVDNPPTTQKRASVAIILRIRPTYSHPPPSSSSIPSPGSPDAESNPSAATARDRLSNFFAQDWVRHGCPEVLFIKRTSRKGDPWGGHIALPGGRRDPEDADDLAAAIRETEEEVGLTLVPWREGEQGGRGGANCITVGGLSQRVITSDWGKRALMVLCPYIFLLTTPETPSLRLQPTEVHSTHWVSLENLADPQNRTVWRQDASAQYLGRSTYLRIAAHSLLGDMLFAAIRLVPSESVWCPDSHALYPPTLTSSSLLSKIHLPGLDRDPPPSPTNTPLLLWGLTLGIVADMLDLQPLPSEPTSQQESQPLRFFVWPTFSAPDIRLAIFLISYRFRAARKETVEGRVGSGVDDSTNSRRRGVEGVVDADTTAVKGGLGDRSDIWLGELPNRYKAGNRSMMFMDMMAGYHHFLRSGVYIALTGRVALAIVLSVFFYKRTKRLSG</sequence>
<name>A0A6G1G928_9PEZI</name>
<dbReference type="InterPro" id="IPR000086">
    <property type="entry name" value="NUDIX_hydrolase_dom"/>
</dbReference>
<evidence type="ECO:0000259" key="3">
    <source>
        <dbReference type="PROSITE" id="PS51462"/>
    </source>
</evidence>
<dbReference type="SUPFAM" id="SSF55811">
    <property type="entry name" value="Nudix"/>
    <property type="match status" value="1"/>
</dbReference>
<dbReference type="PROSITE" id="PS51462">
    <property type="entry name" value="NUDIX"/>
    <property type="match status" value="1"/>
</dbReference>
<keyword evidence="2" id="KW-0472">Membrane</keyword>